<dbReference type="PROSITE" id="PS50110">
    <property type="entry name" value="RESPONSE_REGULATORY"/>
    <property type="match status" value="1"/>
</dbReference>
<dbReference type="SUPFAM" id="SSF52172">
    <property type="entry name" value="CheY-like"/>
    <property type="match status" value="1"/>
</dbReference>
<dbReference type="Gene3D" id="3.40.50.2300">
    <property type="match status" value="1"/>
</dbReference>
<dbReference type="STRING" id="1165689.SAMN02927914_05628"/>
<gene>
    <name evidence="4" type="ORF">SAMN02927914_05628</name>
</gene>
<name>A0A1G5ZND6_9HYPH</name>
<sequence>MTTQSLVTVLVVEDEAFLLFAIADDLREAGFDVLEASNADQAIRILESRQDIAILFTDIDMPGSMDGLRLSAAVRDRWPPVKIIITSGKQRPARDAMPSGGVFLPKPYAPTAVAATIHGLLA</sequence>
<dbReference type="Proteomes" id="UP000198588">
    <property type="component" value="Unassembled WGS sequence"/>
</dbReference>
<protein>
    <submittedName>
        <fullName evidence="4">Response regulator receiver domain-containing protein</fullName>
    </submittedName>
</protein>
<evidence type="ECO:0000256" key="2">
    <source>
        <dbReference type="PROSITE-ProRule" id="PRU00169"/>
    </source>
</evidence>
<dbReference type="InterPro" id="IPR001789">
    <property type="entry name" value="Sig_transdc_resp-reg_receiver"/>
</dbReference>
<keyword evidence="1 2" id="KW-0597">Phosphoprotein</keyword>
<feature type="modified residue" description="4-aspartylphosphate" evidence="2">
    <location>
        <position position="58"/>
    </location>
</feature>
<dbReference type="EMBL" id="FMXM01000023">
    <property type="protein sequence ID" value="SDA96329.1"/>
    <property type="molecule type" value="Genomic_DNA"/>
</dbReference>
<accession>A0A1G5ZND6</accession>
<dbReference type="SMART" id="SM00448">
    <property type="entry name" value="REC"/>
    <property type="match status" value="1"/>
</dbReference>
<organism evidence="4 5">
    <name type="scientific">Mesorhizobium qingshengii</name>
    <dbReference type="NCBI Taxonomy" id="1165689"/>
    <lineage>
        <taxon>Bacteria</taxon>
        <taxon>Pseudomonadati</taxon>
        <taxon>Pseudomonadota</taxon>
        <taxon>Alphaproteobacteria</taxon>
        <taxon>Hyphomicrobiales</taxon>
        <taxon>Phyllobacteriaceae</taxon>
        <taxon>Mesorhizobium</taxon>
    </lineage>
</organism>
<evidence type="ECO:0000313" key="4">
    <source>
        <dbReference type="EMBL" id="SDA96329.1"/>
    </source>
</evidence>
<evidence type="ECO:0000259" key="3">
    <source>
        <dbReference type="PROSITE" id="PS50110"/>
    </source>
</evidence>
<dbReference type="OrthoDB" id="9784719at2"/>
<dbReference type="Pfam" id="PF00072">
    <property type="entry name" value="Response_reg"/>
    <property type="match status" value="1"/>
</dbReference>
<proteinExistence type="predicted"/>
<evidence type="ECO:0000256" key="1">
    <source>
        <dbReference type="ARBA" id="ARBA00022553"/>
    </source>
</evidence>
<dbReference type="InterPro" id="IPR011006">
    <property type="entry name" value="CheY-like_superfamily"/>
</dbReference>
<reference evidence="4 5" key="1">
    <citation type="submission" date="2016-10" db="EMBL/GenBank/DDBJ databases">
        <authorList>
            <person name="de Groot N.N."/>
        </authorList>
    </citation>
    <scope>NUCLEOTIDE SEQUENCE [LARGE SCALE GENOMIC DNA]</scope>
    <source>
        <strain evidence="4 5">CGMCC 1.12097</strain>
    </source>
</reference>
<feature type="domain" description="Response regulatory" evidence="3">
    <location>
        <begin position="8"/>
        <end position="121"/>
    </location>
</feature>
<dbReference type="PANTHER" id="PTHR44591:SF21">
    <property type="entry name" value="TWO-COMPONENT RESPONSE REGULATOR"/>
    <property type="match status" value="1"/>
</dbReference>
<dbReference type="GO" id="GO:0000160">
    <property type="term" value="P:phosphorelay signal transduction system"/>
    <property type="evidence" value="ECO:0007669"/>
    <property type="project" value="InterPro"/>
</dbReference>
<dbReference type="AlphaFoldDB" id="A0A1G5ZND6"/>
<dbReference type="RefSeq" id="WP_091585012.1">
    <property type="nucleotide sequence ID" value="NZ_FMXM01000023.1"/>
</dbReference>
<evidence type="ECO:0000313" key="5">
    <source>
        <dbReference type="Proteomes" id="UP000198588"/>
    </source>
</evidence>
<dbReference type="PANTHER" id="PTHR44591">
    <property type="entry name" value="STRESS RESPONSE REGULATOR PROTEIN 1"/>
    <property type="match status" value="1"/>
</dbReference>
<dbReference type="InterPro" id="IPR050595">
    <property type="entry name" value="Bact_response_regulator"/>
</dbReference>